<evidence type="ECO:0000313" key="2">
    <source>
        <dbReference type="EMBL" id="OQP48553.1"/>
    </source>
</evidence>
<dbReference type="EMBL" id="LWBO01000012">
    <property type="protein sequence ID" value="OQP48553.1"/>
    <property type="molecule type" value="Genomic_DNA"/>
</dbReference>
<dbReference type="Proteomes" id="UP000192277">
    <property type="component" value="Unassembled WGS sequence"/>
</dbReference>
<sequence length="320" mass="34249">MKTTLLSTAIVATAIISLSSCKKDKSTPPNYAKADDFMASHAIKTQSFTGNATAGFTITGEKGAKVTFAPNAFVDGNGAVISGTVTVTLKEVLSKKDVLFSGVMTESNGQLLESGGELLVKAQKDGADIRLNPALGNDGAKVEIPKVMNNKDMGLFVQDKRQNPQGGGTGGSQQPASPYTWNPAPYYPFGNGPNSYTFSLPSFTWVNCDRFYSDPNPKTTITALPAFQDNNQVSDLQVMLVFKNITTVITLPFDYTVQQFQSYQNSLPIGLQANLIIIGKDSDGFIQFGTQPVTISANMHIDAPIHKATQAEVDAFLATI</sequence>
<evidence type="ECO:0008006" key="4">
    <source>
        <dbReference type="Google" id="ProtNLM"/>
    </source>
</evidence>
<protein>
    <recommendedName>
        <fullName evidence="4">Lipoprotein</fullName>
    </recommendedName>
</protein>
<proteinExistence type="predicted"/>
<gene>
    <name evidence="2" type="ORF">A4D02_07535</name>
</gene>
<reference evidence="2 3" key="1">
    <citation type="submission" date="2016-04" db="EMBL/GenBank/DDBJ databases">
        <authorList>
            <person name="Chen L."/>
            <person name="Zhuang W."/>
            <person name="Wang G."/>
        </authorList>
    </citation>
    <scope>NUCLEOTIDE SEQUENCE [LARGE SCALE GENOMIC DNA]</scope>
    <source>
        <strain evidence="3">GR20</strain>
    </source>
</reference>
<evidence type="ECO:0000313" key="3">
    <source>
        <dbReference type="Proteomes" id="UP000192277"/>
    </source>
</evidence>
<organism evidence="2 3">
    <name type="scientific">Niastella koreensis</name>
    <dbReference type="NCBI Taxonomy" id="354356"/>
    <lineage>
        <taxon>Bacteria</taxon>
        <taxon>Pseudomonadati</taxon>
        <taxon>Bacteroidota</taxon>
        <taxon>Chitinophagia</taxon>
        <taxon>Chitinophagales</taxon>
        <taxon>Chitinophagaceae</taxon>
        <taxon>Niastella</taxon>
    </lineage>
</organism>
<feature type="region of interest" description="Disordered" evidence="1">
    <location>
        <begin position="158"/>
        <end position="177"/>
    </location>
</feature>
<comment type="caution">
    <text evidence="2">The sequence shown here is derived from an EMBL/GenBank/DDBJ whole genome shotgun (WGS) entry which is preliminary data.</text>
</comment>
<dbReference type="PROSITE" id="PS51257">
    <property type="entry name" value="PROKAR_LIPOPROTEIN"/>
    <property type="match status" value="1"/>
</dbReference>
<name>A0ABX3NWU9_9BACT</name>
<evidence type="ECO:0000256" key="1">
    <source>
        <dbReference type="SAM" id="MobiDB-lite"/>
    </source>
</evidence>
<keyword evidence="3" id="KW-1185">Reference proteome</keyword>
<dbReference type="RefSeq" id="WP_014221758.1">
    <property type="nucleotide sequence ID" value="NZ_LWBO01000012.1"/>
</dbReference>
<accession>A0ABX3NWU9</accession>